<keyword evidence="3" id="KW-1185">Reference proteome</keyword>
<accession>A0A1N7HCI3</accession>
<proteinExistence type="predicted"/>
<feature type="compositionally biased region" description="Low complexity" evidence="1">
    <location>
        <begin position="59"/>
        <end position="72"/>
    </location>
</feature>
<dbReference type="NCBIfam" id="TIGR00847">
    <property type="entry name" value="ccoS"/>
    <property type="match status" value="1"/>
</dbReference>
<name>A0A1N7HCI3_9RHOB</name>
<dbReference type="EMBL" id="FTNV01000003">
    <property type="protein sequence ID" value="SIS22400.1"/>
    <property type="molecule type" value="Genomic_DNA"/>
</dbReference>
<evidence type="ECO:0000313" key="3">
    <source>
        <dbReference type="Proteomes" id="UP000186019"/>
    </source>
</evidence>
<dbReference type="InterPro" id="IPR004714">
    <property type="entry name" value="Cyt_oxidase_maturation_cbb3"/>
</dbReference>
<dbReference type="RefSeq" id="WP_076534846.1">
    <property type="nucleotide sequence ID" value="NZ_FOAC01000002.1"/>
</dbReference>
<dbReference type="Proteomes" id="UP000186019">
    <property type="component" value="Unassembled WGS sequence"/>
</dbReference>
<feature type="region of interest" description="Disordered" evidence="1">
    <location>
        <begin position="49"/>
        <end position="72"/>
    </location>
</feature>
<evidence type="ECO:0000256" key="1">
    <source>
        <dbReference type="SAM" id="MobiDB-lite"/>
    </source>
</evidence>
<protein>
    <submittedName>
        <fullName evidence="2">Cytochrome oxidase maturation protein, cbb3-type</fullName>
    </submittedName>
</protein>
<feature type="compositionally biased region" description="Basic and acidic residues" evidence="1">
    <location>
        <begin position="49"/>
        <end position="58"/>
    </location>
</feature>
<reference evidence="2 3" key="1">
    <citation type="submission" date="2017-01" db="EMBL/GenBank/DDBJ databases">
        <authorList>
            <person name="Mah S.A."/>
            <person name="Swanson W.J."/>
            <person name="Moy G.W."/>
            <person name="Vacquier V.D."/>
        </authorList>
    </citation>
    <scope>NUCLEOTIDE SEQUENCE [LARGE SCALE GENOMIC DNA]</scope>
    <source>
        <strain evidence="2 3">DSM 29590</strain>
    </source>
</reference>
<dbReference type="AlphaFoldDB" id="A0A1N7HCI3"/>
<dbReference type="PANTHER" id="PTHR41532">
    <property type="entry name" value="FIXS PROTEIN"/>
    <property type="match status" value="1"/>
</dbReference>
<evidence type="ECO:0000313" key="2">
    <source>
        <dbReference type="EMBL" id="SIS22400.1"/>
    </source>
</evidence>
<dbReference type="STRING" id="573024.SAMN05216208_2597"/>
<dbReference type="PANTHER" id="PTHR41532:SF1">
    <property type="entry name" value="FIXS PROTEIN"/>
    <property type="match status" value="1"/>
</dbReference>
<dbReference type="OrthoDB" id="9802763at2"/>
<gene>
    <name evidence="2" type="ORF">SAMN05421666_2718</name>
</gene>
<dbReference type="Pfam" id="PF03597">
    <property type="entry name" value="FixS"/>
    <property type="match status" value="1"/>
</dbReference>
<sequence>MNILVVLIPVSVFLGSLGLVACIWTLRHSQYEDLEGDAARILLDDDDAPRGRASRNDADAAAGADASQTKEI</sequence>
<organism evidence="2 3">
    <name type="scientific">Roseovarius nanhaiticus</name>
    <dbReference type="NCBI Taxonomy" id="573024"/>
    <lineage>
        <taxon>Bacteria</taxon>
        <taxon>Pseudomonadati</taxon>
        <taxon>Pseudomonadota</taxon>
        <taxon>Alphaproteobacteria</taxon>
        <taxon>Rhodobacterales</taxon>
        <taxon>Roseobacteraceae</taxon>
        <taxon>Roseovarius</taxon>
    </lineage>
</organism>